<protein>
    <submittedName>
        <fullName evidence="1">Uncharacterized protein</fullName>
    </submittedName>
</protein>
<dbReference type="AlphaFoldDB" id="A0A134B4M6"/>
<proteinExistence type="predicted"/>
<accession>A0A134B4M6</accession>
<comment type="caution">
    <text evidence="1">The sequence shown here is derived from an EMBL/GenBank/DDBJ whole genome shotgun (WGS) entry which is preliminary data.</text>
</comment>
<organism evidence="1">
    <name type="scientific">Prevotella amnii</name>
    <dbReference type="NCBI Taxonomy" id="419005"/>
    <lineage>
        <taxon>Bacteria</taxon>
        <taxon>Pseudomonadati</taxon>
        <taxon>Bacteroidota</taxon>
        <taxon>Bacteroidia</taxon>
        <taxon>Bacteroidales</taxon>
        <taxon>Prevotellaceae</taxon>
        <taxon>Prevotella</taxon>
    </lineage>
</organism>
<dbReference type="Proteomes" id="UP000070531">
    <property type="component" value="Unassembled WGS sequence"/>
</dbReference>
<dbReference type="PATRIC" id="fig|419005.5.peg.1944"/>
<dbReference type="EMBL" id="LSDL01000136">
    <property type="protein sequence ID" value="KXB74891.1"/>
    <property type="molecule type" value="Genomic_DNA"/>
</dbReference>
<evidence type="ECO:0000313" key="1">
    <source>
        <dbReference type="EMBL" id="KXB74891.1"/>
    </source>
</evidence>
<sequence length="93" mass="10823">MYAVKGDLIEVKKVSETEYADKDGNTYDKNELVLLEEMETEPVDWEQRRYEIAKDIMAASFYLPMDGANIISYAHNCVQWADALIEELKKTRK</sequence>
<dbReference type="RefSeq" id="WP_060933326.1">
    <property type="nucleotide sequence ID" value="NZ_KQ960568.1"/>
</dbReference>
<evidence type="ECO:0000313" key="2">
    <source>
        <dbReference type="Proteomes" id="UP000070531"/>
    </source>
</evidence>
<reference evidence="1 2" key="1">
    <citation type="submission" date="2016-01" db="EMBL/GenBank/DDBJ databases">
        <authorList>
            <person name="Oliw E.H."/>
        </authorList>
    </citation>
    <scope>NUCLEOTIDE SEQUENCE [LARGE SCALE GENOMIC DNA]</scope>
    <source>
        <strain evidence="1 2">DNF00307</strain>
    </source>
</reference>
<gene>
    <name evidence="1" type="ORF">HMPREF1860_01941</name>
</gene>
<name>A0A134B4M6_9BACT</name>